<gene>
    <name evidence="1" type="ORF">KCU98_g2256</name>
</gene>
<evidence type="ECO:0000313" key="2">
    <source>
        <dbReference type="Proteomes" id="UP000729357"/>
    </source>
</evidence>
<reference evidence="1" key="1">
    <citation type="journal article" date="2021" name="J Fungi (Basel)">
        <title>Virulence traits and population genomics of the black yeast Aureobasidium melanogenum.</title>
        <authorList>
            <person name="Cernosa A."/>
            <person name="Sun X."/>
            <person name="Gostincar C."/>
            <person name="Fang C."/>
            <person name="Gunde-Cimerman N."/>
            <person name="Song Z."/>
        </authorList>
    </citation>
    <scope>NUCLEOTIDE SEQUENCE</scope>
    <source>
        <strain evidence="1">EXF-9298</strain>
    </source>
</reference>
<dbReference type="AlphaFoldDB" id="A0A9P8G201"/>
<name>A0A9P8G201_AURME</name>
<dbReference type="Proteomes" id="UP000729357">
    <property type="component" value="Unassembled WGS sequence"/>
</dbReference>
<sequence length="268" mass="29732">MGLILHPPIYVRLGITTSLTPATIALPTSGGWPSGLAPTLCWRYPLEGLRQLSGLTAAPDAVPGLLLQALQTAHDAAPPALPAPFPLIQSLIEARDYRPTYHSRHLLTTLRTQLKQPRSLIATQFSTATGMMFSCPVPNSKIVSTESYTIERFHKHMEDHDHFKHFYDTSSHRCLFGCEKGFLNEFALHRHAQQSMCEETAHLSEAIKNCSLCSSTSPDVIGALDHLEQRHGHVLANTNSLFPLYYLQHQLPNQGTFLGPHVTCQQPQ</sequence>
<keyword evidence="2" id="KW-1185">Reference proteome</keyword>
<comment type="caution">
    <text evidence="1">The sequence shown here is derived from an EMBL/GenBank/DDBJ whole genome shotgun (WGS) entry which is preliminary data.</text>
</comment>
<proteinExistence type="predicted"/>
<reference evidence="1" key="2">
    <citation type="submission" date="2021-08" db="EMBL/GenBank/DDBJ databases">
        <authorList>
            <person name="Gostincar C."/>
            <person name="Sun X."/>
            <person name="Song Z."/>
            <person name="Gunde-Cimerman N."/>
        </authorList>
    </citation>
    <scope>NUCLEOTIDE SEQUENCE</scope>
    <source>
        <strain evidence="1">EXF-9298</strain>
    </source>
</reference>
<feature type="non-terminal residue" evidence="1">
    <location>
        <position position="1"/>
    </location>
</feature>
<dbReference type="EMBL" id="JAHFXS010000117">
    <property type="protein sequence ID" value="KAG9988915.1"/>
    <property type="molecule type" value="Genomic_DNA"/>
</dbReference>
<protein>
    <submittedName>
        <fullName evidence="1">Uncharacterized protein</fullName>
    </submittedName>
</protein>
<organism evidence="1 2">
    <name type="scientific">Aureobasidium melanogenum</name>
    <name type="common">Aureobasidium pullulans var. melanogenum</name>
    <dbReference type="NCBI Taxonomy" id="46634"/>
    <lineage>
        <taxon>Eukaryota</taxon>
        <taxon>Fungi</taxon>
        <taxon>Dikarya</taxon>
        <taxon>Ascomycota</taxon>
        <taxon>Pezizomycotina</taxon>
        <taxon>Dothideomycetes</taxon>
        <taxon>Dothideomycetidae</taxon>
        <taxon>Dothideales</taxon>
        <taxon>Saccotheciaceae</taxon>
        <taxon>Aureobasidium</taxon>
    </lineage>
</organism>
<evidence type="ECO:0000313" key="1">
    <source>
        <dbReference type="EMBL" id="KAG9988915.1"/>
    </source>
</evidence>
<accession>A0A9P8G201</accession>